<feature type="non-terminal residue" evidence="1">
    <location>
        <position position="54"/>
    </location>
</feature>
<sequence>MKLSFAKPGLPRTGIVVVGVFATRDLCPSGVKLNKSLDGTLTRAMRASRFMGNK</sequence>
<reference evidence="1" key="1">
    <citation type="submission" date="2018-05" db="EMBL/GenBank/DDBJ databases">
        <authorList>
            <person name="Lanie J.A."/>
            <person name="Ng W.-L."/>
            <person name="Kazmierczak K.M."/>
            <person name="Andrzejewski T.M."/>
            <person name="Davidsen T.M."/>
            <person name="Wayne K.J."/>
            <person name="Tettelin H."/>
            <person name="Glass J.I."/>
            <person name="Rusch D."/>
            <person name="Podicherti R."/>
            <person name="Tsui H.-C.T."/>
            <person name="Winkler M.E."/>
        </authorList>
    </citation>
    <scope>NUCLEOTIDE SEQUENCE</scope>
</reference>
<dbReference type="EMBL" id="UINC01131342">
    <property type="protein sequence ID" value="SVD12986.1"/>
    <property type="molecule type" value="Genomic_DNA"/>
</dbReference>
<organism evidence="1">
    <name type="scientific">marine metagenome</name>
    <dbReference type="NCBI Taxonomy" id="408172"/>
    <lineage>
        <taxon>unclassified sequences</taxon>
        <taxon>metagenomes</taxon>
        <taxon>ecological metagenomes</taxon>
    </lineage>
</organism>
<dbReference type="InterPro" id="IPR043472">
    <property type="entry name" value="Macro_dom-like"/>
</dbReference>
<name>A0A382SSZ3_9ZZZZ</name>
<proteinExistence type="predicted"/>
<protein>
    <submittedName>
        <fullName evidence="1">Uncharacterized protein</fullName>
    </submittedName>
</protein>
<dbReference type="Gene3D" id="3.40.220.10">
    <property type="entry name" value="Leucine Aminopeptidase, subunit E, domain 1"/>
    <property type="match status" value="1"/>
</dbReference>
<dbReference type="AlphaFoldDB" id="A0A382SSZ3"/>
<evidence type="ECO:0000313" key="1">
    <source>
        <dbReference type="EMBL" id="SVD12986.1"/>
    </source>
</evidence>
<accession>A0A382SSZ3</accession>
<gene>
    <name evidence="1" type="ORF">METZ01_LOCUS365840</name>
</gene>